<dbReference type="InterPro" id="IPR013320">
    <property type="entry name" value="ConA-like_dom_sf"/>
</dbReference>
<reference evidence="4 5" key="1">
    <citation type="journal article" date="2019" name="Int. J. Syst. Evol. Microbiol.">
        <title>The Global Catalogue of Microorganisms (GCM) 10K type strain sequencing project: providing services to taxonomists for standard genome sequencing and annotation.</title>
        <authorList>
            <consortium name="The Broad Institute Genomics Platform"/>
            <consortium name="The Broad Institute Genome Sequencing Center for Infectious Disease"/>
            <person name="Wu L."/>
            <person name="Ma J."/>
        </authorList>
    </citation>
    <scope>NUCLEOTIDE SEQUENCE [LARGE SCALE GENOMIC DNA]</scope>
    <source>
        <strain evidence="4 5">CGMCC 1.3239</strain>
    </source>
</reference>
<dbReference type="RefSeq" id="WP_379780922.1">
    <property type="nucleotide sequence ID" value="NZ_JBHSWW010000089.1"/>
</dbReference>
<dbReference type="SMART" id="SM00560">
    <property type="entry name" value="LamGL"/>
    <property type="match status" value="1"/>
</dbReference>
<accession>A0ABD5SA58</accession>
<keyword evidence="1" id="KW-0732">Signal</keyword>
<evidence type="ECO:0000256" key="1">
    <source>
        <dbReference type="ARBA" id="ARBA00022729"/>
    </source>
</evidence>
<protein>
    <submittedName>
        <fullName evidence="4">LamG-like jellyroll fold domain-containing protein</fullName>
    </submittedName>
</protein>
<evidence type="ECO:0000313" key="4">
    <source>
        <dbReference type="EMBL" id="MFC6753373.1"/>
    </source>
</evidence>
<gene>
    <name evidence="4" type="ORF">ACFQEU_07830</name>
</gene>
<dbReference type="Pfam" id="PF06510">
    <property type="entry name" value="DUF1102"/>
    <property type="match status" value="1"/>
</dbReference>
<dbReference type="InterPro" id="IPR006558">
    <property type="entry name" value="LamG-like"/>
</dbReference>
<dbReference type="Proteomes" id="UP001596442">
    <property type="component" value="Unassembled WGS sequence"/>
</dbReference>
<proteinExistence type="predicted"/>
<dbReference type="InterPro" id="IPR009482">
    <property type="entry name" value="DUF1102"/>
</dbReference>
<comment type="caution">
    <text evidence="4">The sequence shown here is derived from an EMBL/GenBank/DDBJ whole genome shotgun (WGS) entry which is preliminary data.</text>
</comment>
<organism evidence="4 5">
    <name type="scientific">Halorubrum tibetense</name>
    <dbReference type="NCBI Taxonomy" id="175631"/>
    <lineage>
        <taxon>Archaea</taxon>
        <taxon>Methanobacteriati</taxon>
        <taxon>Methanobacteriota</taxon>
        <taxon>Stenosarchaea group</taxon>
        <taxon>Halobacteria</taxon>
        <taxon>Halobacteriales</taxon>
        <taxon>Haloferacaceae</taxon>
        <taxon>Halorubrum</taxon>
    </lineage>
</organism>
<dbReference type="Gene3D" id="2.60.120.200">
    <property type="match status" value="1"/>
</dbReference>
<evidence type="ECO:0000259" key="3">
    <source>
        <dbReference type="SMART" id="SM00560"/>
    </source>
</evidence>
<keyword evidence="2" id="KW-1015">Disulfide bond</keyword>
<dbReference type="EMBL" id="JBHSWW010000089">
    <property type="protein sequence ID" value="MFC6753373.1"/>
    <property type="molecule type" value="Genomic_DNA"/>
</dbReference>
<keyword evidence="5" id="KW-1185">Reference proteome</keyword>
<evidence type="ECO:0000256" key="2">
    <source>
        <dbReference type="ARBA" id="ARBA00023157"/>
    </source>
</evidence>
<name>A0ABD5SA58_9EURY</name>
<dbReference type="SUPFAM" id="SSF49899">
    <property type="entry name" value="Concanavalin A-like lectins/glucanases"/>
    <property type="match status" value="1"/>
</dbReference>
<dbReference type="Pfam" id="PF13385">
    <property type="entry name" value="Laminin_G_3"/>
    <property type="match status" value="1"/>
</dbReference>
<sequence length="427" mass="45548">MKRRQLLLGSGATLGGASILGTGAFTSVSADRDVSVTVADDADGFLRLAPCDSPNGQYVDNEDGLLYINLSGSNSNSDPSGDGVNPHGITRFDDVFQIANQGTQNVCVDFEIDVPQLSNDAEVPDRYDFGPGDPAVVFYRGSDRERLVVNNRLDPDRDGAIRLPIDNGNAECIGFEVRAFGFDSAEDLFEGEELTIRADADAECTLPEKGGDVADPTPIGPTDGLVGYWPLDDLSDGTTPDIVGENDGQINGNVEPASGQVGGAAEFDGDDDYVQISDNQSLGVTNVSISAWIYRVGSKNRVYVFDGRDHNYFVKLDDRTSTPQVGVFDDNGGLHVLNAESGDIPEEEWTHIVGTYDGNELSIYIDGENDGTQTAQGPIRVSPGPARIGGYIGGGYGHRGRIGNVRVYDRTLSEDEVKDLYDATSGG</sequence>
<feature type="domain" description="LamG-like jellyroll fold" evidence="3">
    <location>
        <begin position="285"/>
        <end position="415"/>
    </location>
</feature>
<dbReference type="AlphaFoldDB" id="A0ABD5SA58"/>
<evidence type="ECO:0000313" key="5">
    <source>
        <dbReference type="Proteomes" id="UP001596442"/>
    </source>
</evidence>